<evidence type="ECO:0000259" key="3">
    <source>
        <dbReference type="PROSITE" id="PS50125"/>
    </source>
</evidence>
<dbReference type="SMART" id="SM00332">
    <property type="entry name" value="PP2Cc"/>
    <property type="match status" value="1"/>
</dbReference>
<dbReference type="PROSITE" id="PS50125">
    <property type="entry name" value="GUANYLATE_CYCLASE_2"/>
    <property type="match status" value="1"/>
</dbReference>
<dbReference type="GO" id="GO:0035556">
    <property type="term" value="P:intracellular signal transduction"/>
    <property type="evidence" value="ECO:0007669"/>
    <property type="project" value="InterPro"/>
</dbReference>
<dbReference type="GO" id="GO:0009190">
    <property type="term" value="P:cyclic nucleotide biosynthetic process"/>
    <property type="evidence" value="ECO:0007669"/>
    <property type="project" value="InterPro"/>
</dbReference>
<dbReference type="PROSITE" id="PS51450">
    <property type="entry name" value="LRR"/>
    <property type="match status" value="5"/>
</dbReference>
<dbReference type="SMART" id="SM00044">
    <property type="entry name" value="CYCc"/>
    <property type="match status" value="1"/>
</dbReference>
<evidence type="ECO:0008006" key="7">
    <source>
        <dbReference type="Google" id="ProtNLM"/>
    </source>
</evidence>
<dbReference type="InterPro" id="IPR055414">
    <property type="entry name" value="LRR_R13L4/SHOC2-like"/>
</dbReference>
<evidence type="ECO:0000313" key="6">
    <source>
        <dbReference type="Proteomes" id="UP000284706"/>
    </source>
</evidence>
<dbReference type="FunCoup" id="A0A409VYK9">
    <property type="interactions" value="79"/>
</dbReference>
<dbReference type="InterPro" id="IPR029787">
    <property type="entry name" value="Nucleotide_cyclase"/>
</dbReference>
<dbReference type="SUPFAM" id="SSF52058">
    <property type="entry name" value="L domain-like"/>
    <property type="match status" value="2"/>
</dbReference>
<dbReference type="InterPro" id="IPR036457">
    <property type="entry name" value="PPM-type-like_dom_sf"/>
</dbReference>
<dbReference type="SMART" id="SM00369">
    <property type="entry name" value="LRR_TYP"/>
    <property type="match status" value="10"/>
</dbReference>
<dbReference type="InterPro" id="IPR050216">
    <property type="entry name" value="LRR_domain-containing"/>
</dbReference>
<dbReference type="SUPFAM" id="SSF55073">
    <property type="entry name" value="Nucleotide cyclase"/>
    <property type="match status" value="1"/>
</dbReference>
<dbReference type="InterPro" id="IPR001054">
    <property type="entry name" value="A/G_cyclase"/>
</dbReference>
<dbReference type="STRING" id="231916.A0A409VYK9"/>
<dbReference type="InterPro" id="IPR001932">
    <property type="entry name" value="PPM-type_phosphatase-like_dom"/>
</dbReference>
<evidence type="ECO:0000259" key="4">
    <source>
        <dbReference type="PROSITE" id="PS51746"/>
    </source>
</evidence>
<dbReference type="InterPro" id="IPR001611">
    <property type="entry name" value="Leu-rich_rpt"/>
</dbReference>
<dbReference type="Proteomes" id="UP000284706">
    <property type="component" value="Unassembled WGS sequence"/>
</dbReference>
<dbReference type="Pfam" id="PF00560">
    <property type="entry name" value="LRR_1"/>
    <property type="match status" value="1"/>
</dbReference>
<dbReference type="Pfam" id="PF13855">
    <property type="entry name" value="LRR_8"/>
    <property type="match status" value="2"/>
</dbReference>
<dbReference type="GO" id="GO:0005737">
    <property type="term" value="C:cytoplasm"/>
    <property type="evidence" value="ECO:0007669"/>
    <property type="project" value="TreeGrafter"/>
</dbReference>
<dbReference type="Pfam" id="PF00211">
    <property type="entry name" value="Guanylate_cyc"/>
    <property type="match status" value="1"/>
</dbReference>
<dbReference type="CDD" id="cd07302">
    <property type="entry name" value="CHD"/>
    <property type="match status" value="1"/>
</dbReference>
<keyword evidence="2" id="KW-0677">Repeat</keyword>
<organism evidence="5 6">
    <name type="scientific">Gymnopilus dilepis</name>
    <dbReference type="NCBI Taxonomy" id="231916"/>
    <lineage>
        <taxon>Eukaryota</taxon>
        <taxon>Fungi</taxon>
        <taxon>Dikarya</taxon>
        <taxon>Basidiomycota</taxon>
        <taxon>Agaricomycotina</taxon>
        <taxon>Agaricomycetes</taxon>
        <taxon>Agaricomycetidae</taxon>
        <taxon>Agaricales</taxon>
        <taxon>Agaricineae</taxon>
        <taxon>Hymenogastraceae</taxon>
        <taxon>Gymnopilus</taxon>
    </lineage>
</organism>
<dbReference type="PANTHER" id="PTHR48051">
    <property type="match status" value="1"/>
</dbReference>
<keyword evidence="1" id="KW-0433">Leucine-rich repeat</keyword>
<evidence type="ECO:0000256" key="1">
    <source>
        <dbReference type="ARBA" id="ARBA00022614"/>
    </source>
</evidence>
<proteinExistence type="predicted"/>
<dbReference type="CDD" id="cd00143">
    <property type="entry name" value="PP2Cc"/>
    <property type="match status" value="1"/>
</dbReference>
<reference evidence="5 6" key="1">
    <citation type="journal article" date="2018" name="Evol. Lett.">
        <title>Horizontal gene cluster transfer increased hallucinogenic mushroom diversity.</title>
        <authorList>
            <person name="Reynolds H.T."/>
            <person name="Vijayakumar V."/>
            <person name="Gluck-Thaler E."/>
            <person name="Korotkin H.B."/>
            <person name="Matheny P.B."/>
            <person name="Slot J.C."/>
        </authorList>
    </citation>
    <scope>NUCLEOTIDE SEQUENCE [LARGE SCALE GENOMIC DNA]</scope>
    <source>
        <strain evidence="5 6">SRW20</strain>
    </source>
</reference>
<gene>
    <name evidence="5" type="ORF">CVT26_011985</name>
</gene>
<dbReference type="InParanoid" id="A0A409VYK9"/>
<feature type="domain" description="Guanylate cyclase" evidence="3">
    <location>
        <begin position="1046"/>
        <end position="1182"/>
    </location>
</feature>
<evidence type="ECO:0000313" key="5">
    <source>
        <dbReference type="EMBL" id="PPQ71348.1"/>
    </source>
</evidence>
<sequence length="1407" mass="156979">MEQAGYDPEDGPYLLGVDGLNMLLKFYFKSQLLAGEEELKLEQFEFVSLPARGLRTIPVILHQHADQIISLRLDRNPMLEIPLDFIQSCTTLRELQLTNMSMVKVPQSIKHSATLHRLILSSNLIKDLDEAYLDHIPGLMLLHMGNNRLEDIPWYFPRMRALQTLNLSNNRFRTFPEVVTQLENLRELDVSFNMLHEIPESIGHLSKLERFILVGNHIARFPPEISGLTSLRVLDCRRNQIADLGVVCMLPALQHLSAEWNSVHVVDLSLGENLRVLELAHNDITQLSLVPGPMGRPPYALTTLDLSYAKLSSLDDIALSQLSSLRVLRLDHNAIRSIPDTLGELRWLETLSCTDNKLDALPQTIGKLGMLRVLDAHNNSLTELPGSLWECGCLEKVNVTSNFVGAWPDPPVVASSSSMSAGLGSAGLGLGVDSPTGLDGHLTVPGADGMLALANARKQSLGSSSLKDSSASIKDSTREALPPLARSLQKLYLGENCLSGDGVLRPLMIFVELRVLNLSFNDIQDLPPSFFRNMTLMEEIYLSGNKLTSIPAEDLPRLVRLRTLYLNGNKLHTLPQELGKVASLMVLDVGSNYLKYNINNWEFDWNWNFNTNLRYLNLSGNKRLQIKADTSSQRSANAANNRMSTYLPMLSGFTSLSQLRVLGLMDVTITTTAKDATVDIPDENMDRRVRTSLSTVCGMSYGIADSLGKNEYLTMIDLAHEFHGNGDEAIFAMFGRTHPTRGLQPGMSPNPFSKFLHDNFVNVFKTQLASVNKEDRDGNPLYPKKEGIRKALHWTFLKLNQEIWENIVVGRKNSQAAGIRLHSHHHAYNDSAYYRMGVSGIALYFHEKTIYAANVGDACAVVSRQGVCHELSQKHDPYDRVETARIRAAEGWISDSGLVNDEVDVSRSFGYFHLLPPINARPYISSYDLTEMDEFVIIANRGLWDYVPYQTAVDIARTVARTERPDPMLAAEKLRDFAISYGADGSTMIMVVWVADLFNSARSRQPTLDPILDPQMFKVNKKKGEIRDRLLDRLDWEVSPPTGHVTIVFTDIRNSTHLWEANPGMPTAMRLHNDLLRRQLRFCGGYEVKTEGDSFMCSFPTTLAAVWWCLTVQVQLLHESWPLEILECEDGKPIYDAEGKLIARGLSVRMGIHSGHPLCETDLITHRMDYFGPMVNRSARINGSAQGGQIMCSMDIVKEIRARVFETGEETEYSHLQTTAAVETIKRIGVVIKDVGEVKLKGIELPEILSVLYPKGLEGRHELKEAPVDPSSSSGSPFKLGMAQVKELGVLTLRTEAISSGRVFKPVTDRKASIQSNSEAQDPAMAAKMIYADPNLLLPSINDKTSEADLLHVLDSLATRLENALDAISNRYHVPLSPAVDFLMTALTKDGALDRETLDYIASILRR</sequence>
<name>A0A409VYK9_9AGAR</name>
<dbReference type="OrthoDB" id="2021138at2759"/>
<dbReference type="Pfam" id="PF23598">
    <property type="entry name" value="LRR_14"/>
    <property type="match status" value="1"/>
</dbReference>
<dbReference type="Gene3D" id="3.30.70.1230">
    <property type="entry name" value="Nucleotide cyclase"/>
    <property type="match status" value="1"/>
</dbReference>
<protein>
    <recommendedName>
        <fullName evidence="7">Adenylate cyclase</fullName>
    </recommendedName>
</protein>
<dbReference type="PROSITE" id="PS51746">
    <property type="entry name" value="PPM_2"/>
    <property type="match status" value="1"/>
</dbReference>
<feature type="domain" description="PPM-type phosphatase" evidence="4">
    <location>
        <begin position="760"/>
        <end position="994"/>
    </location>
</feature>
<dbReference type="InterPro" id="IPR032675">
    <property type="entry name" value="LRR_dom_sf"/>
</dbReference>
<comment type="caution">
    <text evidence="5">The sequence shown here is derived from an EMBL/GenBank/DDBJ whole genome shotgun (WGS) entry which is preliminary data.</text>
</comment>
<dbReference type="Pfam" id="PF00481">
    <property type="entry name" value="PP2C"/>
    <property type="match status" value="1"/>
</dbReference>
<accession>A0A409VYK9</accession>
<dbReference type="EMBL" id="NHYE01005506">
    <property type="protein sequence ID" value="PPQ71348.1"/>
    <property type="molecule type" value="Genomic_DNA"/>
</dbReference>
<dbReference type="SUPFAM" id="SSF81606">
    <property type="entry name" value="PP2C-like"/>
    <property type="match status" value="1"/>
</dbReference>
<dbReference type="InterPro" id="IPR003591">
    <property type="entry name" value="Leu-rich_rpt_typical-subtyp"/>
</dbReference>
<evidence type="ECO:0000256" key="2">
    <source>
        <dbReference type="ARBA" id="ARBA00022737"/>
    </source>
</evidence>
<keyword evidence="6" id="KW-1185">Reference proteome</keyword>
<dbReference type="Gene3D" id="3.60.40.10">
    <property type="entry name" value="PPM-type phosphatase domain"/>
    <property type="match status" value="1"/>
</dbReference>
<dbReference type="PANTHER" id="PTHR48051:SF54">
    <property type="entry name" value="LEUCINE-RICH REPEAT-CONTAINING PROTEIN"/>
    <property type="match status" value="1"/>
</dbReference>
<dbReference type="Gene3D" id="3.80.10.10">
    <property type="entry name" value="Ribonuclease Inhibitor"/>
    <property type="match status" value="3"/>
</dbReference>
<dbReference type="SMART" id="SM00364">
    <property type="entry name" value="LRR_BAC"/>
    <property type="match status" value="6"/>
</dbReference>